<dbReference type="AlphaFoldDB" id="T1ENE1"/>
<dbReference type="HOGENOM" id="CLU_1519498_0_0_1"/>
<dbReference type="EMBL" id="KB095811">
    <property type="protein sequence ID" value="ESO12393.1"/>
    <property type="molecule type" value="Genomic_DNA"/>
</dbReference>
<reference evidence="1 3" key="2">
    <citation type="journal article" date="2013" name="Nature">
        <title>Insights into bilaterian evolution from three spiralian genomes.</title>
        <authorList>
            <person name="Simakov O."/>
            <person name="Marletaz F."/>
            <person name="Cho S.J."/>
            <person name="Edsinger-Gonzales E."/>
            <person name="Havlak P."/>
            <person name="Hellsten U."/>
            <person name="Kuo D.H."/>
            <person name="Larsson T."/>
            <person name="Lv J."/>
            <person name="Arendt D."/>
            <person name="Savage R."/>
            <person name="Osoegawa K."/>
            <person name="de Jong P."/>
            <person name="Grimwood J."/>
            <person name="Chapman J.A."/>
            <person name="Shapiro H."/>
            <person name="Aerts A."/>
            <person name="Otillar R.P."/>
            <person name="Terry A.Y."/>
            <person name="Boore J.L."/>
            <person name="Grigoriev I.V."/>
            <person name="Lindberg D.R."/>
            <person name="Seaver E.C."/>
            <person name="Weisblat D.A."/>
            <person name="Putnam N.H."/>
            <person name="Rokhsar D.S."/>
        </authorList>
    </citation>
    <scope>NUCLEOTIDE SEQUENCE</scope>
</reference>
<protein>
    <submittedName>
        <fullName evidence="1 2">Uncharacterized protein</fullName>
    </submittedName>
</protein>
<evidence type="ECO:0000313" key="2">
    <source>
        <dbReference type="EnsemblMetazoa" id="HelroP158910"/>
    </source>
</evidence>
<dbReference type="KEGG" id="hro:HELRODRAFT_158910"/>
<reference evidence="3" key="1">
    <citation type="submission" date="2012-12" db="EMBL/GenBank/DDBJ databases">
        <authorList>
            <person name="Hellsten U."/>
            <person name="Grimwood J."/>
            <person name="Chapman J.A."/>
            <person name="Shapiro H."/>
            <person name="Aerts A."/>
            <person name="Otillar R.P."/>
            <person name="Terry A.Y."/>
            <person name="Boore J.L."/>
            <person name="Simakov O."/>
            <person name="Marletaz F."/>
            <person name="Cho S.-J."/>
            <person name="Edsinger-Gonzales E."/>
            <person name="Havlak P."/>
            <person name="Kuo D.-H."/>
            <person name="Larsson T."/>
            <person name="Lv J."/>
            <person name="Arendt D."/>
            <person name="Savage R."/>
            <person name="Osoegawa K."/>
            <person name="de Jong P."/>
            <person name="Lindberg D.R."/>
            <person name="Seaver E.C."/>
            <person name="Weisblat D.A."/>
            <person name="Putnam N.H."/>
            <person name="Grigoriev I.V."/>
            <person name="Rokhsar D.S."/>
        </authorList>
    </citation>
    <scope>NUCLEOTIDE SEQUENCE</scope>
</reference>
<dbReference type="InParanoid" id="T1ENE1"/>
<dbReference type="EMBL" id="AMQM01000156">
    <property type="status" value="NOT_ANNOTATED_CDS"/>
    <property type="molecule type" value="Genomic_DNA"/>
</dbReference>
<dbReference type="RefSeq" id="XP_009009113.1">
    <property type="nucleotide sequence ID" value="XM_009010865.1"/>
</dbReference>
<dbReference type="OrthoDB" id="6157228at2759"/>
<dbReference type="Proteomes" id="UP000015101">
    <property type="component" value="Unassembled WGS sequence"/>
</dbReference>
<dbReference type="CTD" id="20198091"/>
<evidence type="ECO:0000313" key="3">
    <source>
        <dbReference type="Proteomes" id="UP000015101"/>
    </source>
</evidence>
<evidence type="ECO:0000313" key="1">
    <source>
        <dbReference type="EMBL" id="ESO12393.1"/>
    </source>
</evidence>
<keyword evidence="3" id="KW-1185">Reference proteome</keyword>
<accession>T1ENE1</accession>
<reference evidence="2" key="3">
    <citation type="submission" date="2015-06" db="UniProtKB">
        <authorList>
            <consortium name="EnsemblMetazoa"/>
        </authorList>
    </citation>
    <scope>IDENTIFICATION</scope>
</reference>
<proteinExistence type="predicted"/>
<dbReference type="EnsemblMetazoa" id="HelroT158910">
    <property type="protein sequence ID" value="HelroP158910"/>
    <property type="gene ID" value="HelroG158910"/>
</dbReference>
<name>T1ENE1_HELRO</name>
<organism evidence="2 3">
    <name type="scientific">Helobdella robusta</name>
    <name type="common">Californian leech</name>
    <dbReference type="NCBI Taxonomy" id="6412"/>
    <lineage>
        <taxon>Eukaryota</taxon>
        <taxon>Metazoa</taxon>
        <taxon>Spiralia</taxon>
        <taxon>Lophotrochozoa</taxon>
        <taxon>Annelida</taxon>
        <taxon>Clitellata</taxon>
        <taxon>Hirudinea</taxon>
        <taxon>Rhynchobdellida</taxon>
        <taxon>Glossiphoniidae</taxon>
        <taxon>Helobdella</taxon>
    </lineage>
</organism>
<dbReference type="GeneID" id="20198091"/>
<sequence>MAYELNILAHLQVGEMLYQCDSATIAHDATTVVDKHVVKFHLSFSPSQACYTIPKARLPGLKLPNAQVHCQFMSKLKSCLADRVPVNNRVHQMLKEKLQIHSINLSCNVHPLEGIASDAMKRLADFDKIIELTGRTGKDRIAVSFLYNLSKLKRMQVFIEDVCDRSAAEHVAYPASR</sequence>
<gene>
    <name evidence="2" type="primary">20198091</name>
    <name evidence="1" type="ORF">HELRODRAFT_158910</name>
</gene>